<reference evidence="11 12" key="1">
    <citation type="journal article" date="2014" name="BMC Genomics">
        <title>Comparison of environmental and isolate Sulfobacillus genomes reveals diverse carbon, sulfur, nitrogen, and hydrogen metabolisms.</title>
        <authorList>
            <person name="Justice N.B."/>
            <person name="Norman A."/>
            <person name="Brown C.T."/>
            <person name="Singh A."/>
            <person name="Thomas B.C."/>
            <person name="Banfield J.F."/>
        </authorList>
    </citation>
    <scope>NUCLEOTIDE SEQUENCE [LARGE SCALE GENOMIC DNA]</scope>
    <source>
        <strain evidence="11">AMDSBA4</strain>
    </source>
</reference>
<evidence type="ECO:0000313" key="12">
    <source>
        <dbReference type="Proteomes" id="UP000242972"/>
    </source>
</evidence>
<keyword evidence="9" id="KW-0975">Bacterial flagellum</keyword>
<keyword evidence="6" id="KW-0145">Chemotaxis</keyword>
<keyword evidence="5" id="KW-1003">Cell membrane</keyword>
<dbReference type="Gene3D" id="3.40.1550.10">
    <property type="entry name" value="CheC-like"/>
    <property type="match status" value="1"/>
</dbReference>
<dbReference type="CDD" id="cd17908">
    <property type="entry name" value="FliM"/>
    <property type="match status" value="1"/>
</dbReference>
<dbReference type="GO" id="GO:0003774">
    <property type="term" value="F:cytoskeletal motor activity"/>
    <property type="evidence" value="ECO:0007669"/>
    <property type="project" value="InterPro"/>
</dbReference>
<accession>A0A2T2XGQ4</accession>
<organism evidence="11 12">
    <name type="scientific">Sulfobacillus benefaciens</name>
    <dbReference type="NCBI Taxonomy" id="453960"/>
    <lineage>
        <taxon>Bacteria</taxon>
        <taxon>Bacillati</taxon>
        <taxon>Bacillota</taxon>
        <taxon>Clostridia</taxon>
        <taxon>Eubacteriales</taxon>
        <taxon>Clostridiales Family XVII. Incertae Sedis</taxon>
        <taxon>Sulfobacillus</taxon>
    </lineage>
</organism>
<dbReference type="Pfam" id="PF02154">
    <property type="entry name" value="FliM"/>
    <property type="match status" value="1"/>
</dbReference>
<evidence type="ECO:0000256" key="4">
    <source>
        <dbReference type="ARBA" id="ARBA00021898"/>
    </source>
</evidence>
<evidence type="ECO:0000256" key="7">
    <source>
        <dbReference type="ARBA" id="ARBA00022779"/>
    </source>
</evidence>
<evidence type="ECO:0000256" key="8">
    <source>
        <dbReference type="ARBA" id="ARBA00023136"/>
    </source>
</evidence>
<dbReference type="InterPro" id="IPR028976">
    <property type="entry name" value="CheC-like_sf"/>
</dbReference>
<evidence type="ECO:0000256" key="5">
    <source>
        <dbReference type="ARBA" id="ARBA00022475"/>
    </source>
</evidence>
<keyword evidence="11" id="KW-0966">Cell projection</keyword>
<dbReference type="EMBL" id="PXYW01000017">
    <property type="protein sequence ID" value="PSR33657.1"/>
    <property type="molecule type" value="Genomic_DNA"/>
</dbReference>
<dbReference type="AlphaFoldDB" id="A0A2T2XGQ4"/>
<evidence type="ECO:0000256" key="3">
    <source>
        <dbReference type="ARBA" id="ARBA00011049"/>
    </source>
</evidence>
<proteinExistence type="inferred from homology"/>
<evidence type="ECO:0000256" key="1">
    <source>
        <dbReference type="ARBA" id="ARBA00004117"/>
    </source>
</evidence>
<dbReference type="InterPro" id="IPR001543">
    <property type="entry name" value="FliN-like_C"/>
</dbReference>
<evidence type="ECO:0000259" key="10">
    <source>
        <dbReference type="Pfam" id="PF01052"/>
    </source>
</evidence>
<dbReference type="GO" id="GO:0071978">
    <property type="term" value="P:bacterial-type flagellum-dependent swarming motility"/>
    <property type="evidence" value="ECO:0007669"/>
    <property type="project" value="TreeGrafter"/>
</dbReference>
<protein>
    <recommendedName>
        <fullName evidence="4">Flagellar motor switch protein FliM</fullName>
    </recommendedName>
</protein>
<dbReference type="Proteomes" id="UP000242972">
    <property type="component" value="Unassembled WGS sequence"/>
</dbReference>
<dbReference type="SUPFAM" id="SSF101801">
    <property type="entry name" value="Surface presentation of antigens (SPOA)"/>
    <property type="match status" value="1"/>
</dbReference>
<dbReference type="GO" id="GO:0009425">
    <property type="term" value="C:bacterial-type flagellum basal body"/>
    <property type="evidence" value="ECO:0007669"/>
    <property type="project" value="UniProtKB-SubCell"/>
</dbReference>
<evidence type="ECO:0000256" key="9">
    <source>
        <dbReference type="ARBA" id="ARBA00023143"/>
    </source>
</evidence>
<keyword evidence="8" id="KW-0472">Membrane</keyword>
<dbReference type="PRINTS" id="PR00955">
    <property type="entry name" value="FLGMOTORFLIM"/>
</dbReference>
<dbReference type="InterPro" id="IPR036429">
    <property type="entry name" value="SpoA-like_sf"/>
</dbReference>
<dbReference type="GO" id="GO:0005886">
    <property type="term" value="C:plasma membrane"/>
    <property type="evidence" value="ECO:0007669"/>
    <property type="project" value="UniProtKB-SubCell"/>
</dbReference>
<comment type="subcellular location">
    <subcellularLocation>
        <location evidence="1">Bacterial flagellum basal body</location>
    </subcellularLocation>
    <subcellularLocation>
        <location evidence="2">Cell membrane</location>
        <topology evidence="2">Peripheral membrane protein</topology>
    </subcellularLocation>
</comment>
<dbReference type="PIRSF" id="PIRSF002888">
    <property type="entry name" value="FliM"/>
    <property type="match status" value="1"/>
</dbReference>
<dbReference type="PANTHER" id="PTHR30034">
    <property type="entry name" value="FLAGELLAR MOTOR SWITCH PROTEIN FLIM"/>
    <property type="match status" value="1"/>
</dbReference>
<keyword evidence="7" id="KW-0283">Flagellar rotation</keyword>
<dbReference type="SUPFAM" id="SSF103039">
    <property type="entry name" value="CheC-like"/>
    <property type="match status" value="1"/>
</dbReference>
<evidence type="ECO:0000256" key="6">
    <source>
        <dbReference type="ARBA" id="ARBA00022500"/>
    </source>
</evidence>
<dbReference type="InterPro" id="IPR001689">
    <property type="entry name" value="Flag_FliM"/>
</dbReference>
<dbReference type="Pfam" id="PF01052">
    <property type="entry name" value="FliMN_C"/>
    <property type="match status" value="1"/>
</dbReference>
<gene>
    <name evidence="11" type="ORF">C7B46_08600</name>
</gene>
<name>A0A2T2XGQ4_9FIRM</name>
<sequence length="303" mass="34056">MGLVRDMGEVRPYDFQRPHQLSRLQLDAITLITESYLRVASNFLSSYLRTPVQVQHLATDQMPYERYADNVKTPTVLTVYTLNPYPGSALVECDPVLALAIIDRALGGPGLGKYPGRELTEIEQTIFRRVMDRLLELMRQSWGTMVNFEPRVESVEYSPAFAQIAGENDLVMVLRQQMVIDGHRGHLIWVWPYTSIQPFAVAVSRHGWGRDDGAEMVHPKQKEMMRHVARASISARVILGRTEITLGEFSQLKVGDAIVFKNRYDQPMTLSLSNADKFQCVAGKTGGHLAVRVVGKLEGEVDG</sequence>
<feature type="domain" description="Flagellar motor switch protein FliN-like C-terminal" evidence="10">
    <location>
        <begin position="228"/>
        <end position="296"/>
    </location>
</feature>
<dbReference type="PANTHER" id="PTHR30034:SF6">
    <property type="entry name" value="YOP PROTEINS TRANSLOCATION PROTEIN Q"/>
    <property type="match status" value="1"/>
</dbReference>
<evidence type="ECO:0000256" key="2">
    <source>
        <dbReference type="ARBA" id="ARBA00004202"/>
    </source>
</evidence>
<keyword evidence="11" id="KW-0969">Cilium</keyword>
<dbReference type="Gene3D" id="2.30.330.10">
    <property type="entry name" value="SpoA-like"/>
    <property type="match status" value="1"/>
</dbReference>
<keyword evidence="11" id="KW-0282">Flagellum</keyword>
<comment type="caution">
    <text evidence="11">The sequence shown here is derived from an EMBL/GenBank/DDBJ whole genome shotgun (WGS) entry which is preliminary data.</text>
</comment>
<dbReference type="GO" id="GO:0050918">
    <property type="term" value="P:positive chemotaxis"/>
    <property type="evidence" value="ECO:0007669"/>
    <property type="project" value="TreeGrafter"/>
</dbReference>
<evidence type="ECO:0000313" key="11">
    <source>
        <dbReference type="EMBL" id="PSR33657.1"/>
    </source>
</evidence>
<comment type="similarity">
    <text evidence="3">Belongs to the FliM family.</text>
</comment>